<keyword evidence="1" id="KW-1133">Transmembrane helix</keyword>
<accession>A0A8D9DZH9</accession>
<sequence>MFILTGSGYSGYKNVWLMFIAGFLVTLIYSHFSSLLIFASEIVSIILYCRYLPRYFSILYIHPVYSSTDKIVSIILYYRYLPRYFSVLDTSWCTPQQTS</sequence>
<evidence type="ECO:0000256" key="1">
    <source>
        <dbReference type="SAM" id="Phobius"/>
    </source>
</evidence>
<dbReference type="AlphaFoldDB" id="A0A8D9DZH9"/>
<feature type="transmembrane region" description="Helical" evidence="1">
    <location>
        <begin position="15"/>
        <end position="48"/>
    </location>
</feature>
<reference evidence="2" key="1">
    <citation type="submission" date="2021-05" db="EMBL/GenBank/DDBJ databases">
        <authorList>
            <person name="Alioto T."/>
            <person name="Alioto T."/>
            <person name="Gomez Garrido J."/>
        </authorList>
    </citation>
    <scope>NUCLEOTIDE SEQUENCE</scope>
</reference>
<evidence type="ECO:0000313" key="2">
    <source>
        <dbReference type="EMBL" id="CAG6733035.1"/>
    </source>
</evidence>
<protein>
    <submittedName>
        <fullName evidence="2">Uncharacterized protein</fullName>
    </submittedName>
</protein>
<keyword evidence="1" id="KW-0812">Transmembrane</keyword>
<dbReference type="EMBL" id="HBUF01388649">
    <property type="protein sequence ID" value="CAG6733035.1"/>
    <property type="molecule type" value="Transcribed_RNA"/>
</dbReference>
<name>A0A8D9DZH9_9HEMI</name>
<keyword evidence="1" id="KW-0472">Membrane</keyword>
<organism evidence="2">
    <name type="scientific">Cacopsylla melanoneura</name>
    <dbReference type="NCBI Taxonomy" id="428564"/>
    <lineage>
        <taxon>Eukaryota</taxon>
        <taxon>Metazoa</taxon>
        <taxon>Ecdysozoa</taxon>
        <taxon>Arthropoda</taxon>
        <taxon>Hexapoda</taxon>
        <taxon>Insecta</taxon>
        <taxon>Pterygota</taxon>
        <taxon>Neoptera</taxon>
        <taxon>Paraneoptera</taxon>
        <taxon>Hemiptera</taxon>
        <taxon>Sternorrhyncha</taxon>
        <taxon>Psylloidea</taxon>
        <taxon>Psyllidae</taxon>
        <taxon>Psyllinae</taxon>
        <taxon>Cacopsylla</taxon>
    </lineage>
</organism>
<proteinExistence type="predicted"/>